<sequence>MEVIHDSHVHPPTLALVILPGPSSDSPTDTSPPPSPAPVFVLPVNADLFVANFTAEIVQFAPSSQDALHPLPWRDPATRRRFVTLPAIPLYAPHPPSMPLLLLFGLGLHHKLTIDPPTPSSPTPPEPLPPAPPAPTPAPAPVSPTTVPHPAPPDPPPSATPPSPNRPALLPAPTTGAIATYLLPTAALGEFPAAPAMAGALLRASDDADLAARAIFNLGLWRNVLALGPHDARIAHTVRVAWNVTADARRTRPAQRGPVHSEAGAVTDGDEGGD</sequence>
<keyword evidence="3" id="KW-1185">Reference proteome</keyword>
<dbReference type="Proteomes" id="UP000016930">
    <property type="component" value="Unassembled WGS sequence"/>
</dbReference>
<evidence type="ECO:0000256" key="1">
    <source>
        <dbReference type="SAM" id="MobiDB-lite"/>
    </source>
</evidence>
<feature type="compositionally biased region" description="Pro residues" evidence="1">
    <location>
        <begin position="116"/>
        <end position="165"/>
    </location>
</feature>
<dbReference type="HOGENOM" id="CLU_1015639_0_0_1"/>
<protein>
    <submittedName>
        <fullName evidence="2">Uncharacterized protein</fullName>
    </submittedName>
</protein>
<organism evidence="2 3">
    <name type="scientific">Ceriporiopsis subvermispora (strain B)</name>
    <name type="common">White-rot fungus</name>
    <name type="synonym">Gelatoporia subvermispora</name>
    <dbReference type="NCBI Taxonomy" id="914234"/>
    <lineage>
        <taxon>Eukaryota</taxon>
        <taxon>Fungi</taxon>
        <taxon>Dikarya</taxon>
        <taxon>Basidiomycota</taxon>
        <taxon>Agaricomycotina</taxon>
        <taxon>Agaricomycetes</taxon>
        <taxon>Polyporales</taxon>
        <taxon>Gelatoporiaceae</taxon>
        <taxon>Gelatoporia</taxon>
    </lineage>
</organism>
<gene>
    <name evidence="2" type="ORF">CERSUDRAFT_95058</name>
</gene>
<evidence type="ECO:0000313" key="2">
    <source>
        <dbReference type="EMBL" id="EMD36787.1"/>
    </source>
</evidence>
<evidence type="ECO:0000313" key="3">
    <source>
        <dbReference type="Proteomes" id="UP000016930"/>
    </source>
</evidence>
<proteinExistence type="predicted"/>
<feature type="region of interest" description="Disordered" evidence="1">
    <location>
        <begin position="249"/>
        <end position="274"/>
    </location>
</feature>
<dbReference type="EMBL" id="KB445797">
    <property type="protein sequence ID" value="EMD36787.1"/>
    <property type="molecule type" value="Genomic_DNA"/>
</dbReference>
<dbReference type="PRINTS" id="PR01217">
    <property type="entry name" value="PRICHEXTENSN"/>
</dbReference>
<name>M2REA2_CERS8</name>
<accession>M2REA2</accession>
<dbReference type="OrthoDB" id="2802364at2759"/>
<feature type="region of interest" description="Disordered" evidence="1">
    <location>
        <begin position="114"/>
        <end position="172"/>
    </location>
</feature>
<reference evidence="2 3" key="1">
    <citation type="journal article" date="2012" name="Proc. Natl. Acad. Sci. U.S.A.">
        <title>Comparative genomics of Ceriporiopsis subvermispora and Phanerochaete chrysosporium provide insight into selective ligninolysis.</title>
        <authorList>
            <person name="Fernandez-Fueyo E."/>
            <person name="Ruiz-Duenas F.J."/>
            <person name="Ferreira P."/>
            <person name="Floudas D."/>
            <person name="Hibbett D.S."/>
            <person name="Canessa P."/>
            <person name="Larrondo L.F."/>
            <person name="James T.Y."/>
            <person name="Seelenfreund D."/>
            <person name="Lobos S."/>
            <person name="Polanco R."/>
            <person name="Tello M."/>
            <person name="Honda Y."/>
            <person name="Watanabe T."/>
            <person name="Watanabe T."/>
            <person name="Ryu J.S."/>
            <person name="Kubicek C.P."/>
            <person name="Schmoll M."/>
            <person name="Gaskell J."/>
            <person name="Hammel K.E."/>
            <person name="St John F.J."/>
            <person name="Vanden Wymelenberg A."/>
            <person name="Sabat G."/>
            <person name="Splinter BonDurant S."/>
            <person name="Syed K."/>
            <person name="Yadav J.S."/>
            <person name="Doddapaneni H."/>
            <person name="Subramanian V."/>
            <person name="Lavin J.L."/>
            <person name="Oguiza J.A."/>
            <person name="Perez G."/>
            <person name="Pisabarro A.G."/>
            <person name="Ramirez L."/>
            <person name="Santoyo F."/>
            <person name="Master E."/>
            <person name="Coutinho P.M."/>
            <person name="Henrissat B."/>
            <person name="Lombard V."/>
            <person name="Magnuson J.K."/>
            <person name="Kuees U."/>
            <person name="Hori C."/>
            <person name="Igarashi K."/>
            <person name="Samejima M."/>
            <person name="Held B.W."/>
            <person name="Barry K.W."/>
            <person name="LaButti K.M."/>
            <person name="Lapidus A."/>
            <person name="Lindquist E.A."/>
            <person name="Lucas S.M."/>
            <person name="Riley R."/>
            <person name="Salamov A.A."/>
            <person name="Hoffmeister D."/>
            <person name="Schwenk D."/>
            <person name="Hadar Y."/>
            <person name="Yarden O."/>
            <person name="de Vries R.P."/>
            <person name="Wiebenga A."/>
            <person name="Stenlid J."/>
            <person name="Eastwood D."/>
            <person name="Grigoriev I.V."/>
            <person name="Berka R.M."/>
            <person name="Blanchette R.A."/>
            <person name="Kersten P."/>
            <person name="Martinez A.T."/>
            <person name="Vicuna R."/>
            <person name="Cullen D."/>
        </authorList>
    </citation>
    <scope>NUCLEOTIDE SEQUENCE [LARGE SCALE GENOMIC DNA]</scope>
    <source>
        <strain evidence="2 3">B</strain>
    </source>
</reference>
<dbReference type="AlphaFoldDB" id="M2REA2"/>